<dbReference type="EMBL" id="JAPUFD010000009">
    <property type="protein sequence ID" value="MDI1489163.1"/>
    <property type="molecule type" value="Genomic_DNA"/>
</dbReference>
<dbReference type="AlphaFoldDB" id="A0AA43QMF8"/>
<organism evidence="1 2">
    <name type="scientific">Ramalina farinacea</name>
    <dbReference type="NCBI Taxonomy" id="258253"/>
    <lineage>
        <taxon>Eukaryota</taxon>
        <taxon>Fungi</taxon>
        <taxon>Dikarya</taxon>
        <taxon>Ascomycota</taxon>
        <taxon>Pezizomycotina</taxon>
        <taxon>Lecanoromycetes</taxon>
        <taxon>OSLEUM clade</taxon>
        <taxon>Lecanoromycetidae</taxon>
        <taxon>Lecanorales</taxon>
        <taxon>Lecanorineae</taxon>
        <taxon>Ramalinaceae</taxon>
        <taxon>Ramalina</taxon>
    </lineage>
</organism>
<evidence type="ECO:0000313" key="2">
    <source>
        <dbReference type="Proteomes" id="UP001161017"/>
    </source>
</evidence>
<dbReference type="PANTHER" id="PTHR24148:SF64">
    <property type="entry name" value="HETEROKARYON INCOMPATIBILITY DOMAIN-CONTAINING PROTEIN"/>
    <property type="match status" value="1"/>
</dbReference>
<proteinExistence type="predicted"/>
<protein>
    <recommendedName>
        <fullName evidence="3">Heterokaryon incompatibility domain-containing protein</fullName>
    </recommendedName>
</protein>
<evidence type="ECO:0000313" key="1">
    <source>
        <dbReference type="EMBL" id="MDI1489163.1"/>
    </source>
</evidence>
<dbReference type="InterPro" id="IPR052895">
    <property type="entry name" value="HetReg/Transcr_Mod"/>
</dbReference>
<keyword evidence="2" id="KW-1185">Reference proteome</keyword>
<comment type="caution">
    <text evidence="1">The sequence shown here is derived from an EMBL/GenBank/DDBJ whole genome shotgun (WGS) entry which is preliminary data.</text>
</comment>
<sequence length="335" mass="37106">MFLHESGLYYHGILPLPPLSVIPIVIKRIREESEPRNLVHLLRSLDMCRTTDPRDKIYCLLGLADDGSLAPKPDYSQSVQAVYRSYAVHSIVNCEGLELLRSSGIAQGASRADATWVPCWDRWSFEPSVGSILKESKLFQAGASVQAHYAFEESFSLLKVRGVRIDSAGRFCSSSEFNQDWISWERRISCIVQESPRFSTESYAKALSMDGDGQGIRSFPTHSAVPDLTFVDLYNSAFVTGPVLEIAQLAYIDCIAALAIDHRFILTSRGYMGWVPEASKSSDTICIIFGVNVPLVLREAEGGRHIIIGEAYIEGIMGGEAMHDSDLIAEDFTLT</sequence>
<gene>
    <name evidence="1" type="ORF">OHK93_008441</name>
</gene>
<dbReference type="Proteomes" id="UP001161017">
    <property type="component" value="Unassembled WGS sequence"/>
</dbReference>
<accession>A0AA43QMF8</accession>
<evidence type="ECO:0008006" key="3">
    <source>
        <dbReference type="Google" id="ProtNLM"/>
    </source>
</evidence>
<dbReference type="Pfam" id="PF26639">
    <property type="entry name" value="Het-6_barrel"/>
    <property type="match status" value="1"/>
</dbReference>
<dbReference type="PANTHER" id="PTHR24148">
    <property type="entry name" value="ANKYRIN REPEAT DOMAIN-CONTAINING PROTEIN 39 HOMOLOG-RELATED"/>
    <property type="match status" value="1"/>
</dbReference>
<reference evidence="1" key="1">
    <citation type="journal article" date="2023" name="Genome Biol. Evol.">
        <title>First Whole Genome Sequence and Flow Cytometry Genome Size Data for the Lichen-Forming Fungus Ramalina farinacea (Ascomycota).</title>
        <authorList>
            <person name="Llewellyn T."/>
            <person name="Mian S."/>
            <person name="Hill R."/>
            <person name="Leitch I.J."/>
            <person name="Gaya E."/>
        </authorList>
    </citation>
    <scope>NUCLEOTIDE SEQUENCE</scope>
    <source>
        <strain evidence="1">LIQ254RAFAR</strain>
    </source>
</reference>
<name>A0AA43QMF8_9LECA</name>